<keyword evidence="5" id="KW-0804">Transcription</keyword>
<comment type="caution">
    <text evidence="10">The sequence shown here is derived from an EMBL/GenBank/DDBJ whole genome shotgun (WGS) entry which is preliminary data.</text>
</comment>
<dbReference type="InterPro" id="IPR017930">
    <property type="entry name" value="Myb_dom"/>
</dbReference>
<keyword evidence="6" id="KW-0539">Nucleus</keyword>
<dbReference type="Proteomes" id="UP001142055">
    <property type="component" value="Chromosome 3"/>
</dbReference>
<keyword evidence="4" id="KW-0238">DNA-binding</keyword>
<dbReference type="GO" id="GO:0019185">
    <property type="term" value="C:snRNA-activating protein complex"/>
    <property type="evidence" value="ECO:0007669"/>
    <property type="project" value="TreeGrafter"/>
</dbReference>
<name>A0A9Q0RJ19_BLOTA</name>
<feature type="domain" description="Myb-like" evidence="8">
    <location>
        <begin position="35"/>
        <end position="82"/>
    </location>
</feature>
<dbReference type="PANTHER" id="PTHR46621:SF1">
    <property type="entry name" value="SNRNA-ACTIVATING PROTEIN COMPLEX SUBUNIT 4"/>
    <property type="match status" value="1"/>
</dbReference>
<accession>A0A9Q0RJ19</accession>
<sequence length="329" mass="39148">MSKRKVSDDELTDQEIVDNDSNESSKKKYPCMVQKWTKEEDEKLIKLVEKYNSSKKTNWNLIAKHIAGRNFMQCRSRWDLKFNPKYILLSWTSDEDKKLIDLVGKLGENWEEISKQMNGRTNRQCRDRWLNKLTPKYVVGSWTSEEDEKLTSLIKKYGTKWAQISTLMNGRTPKQCRVRWVKHVDPEIDRGIWTIEEDNRLMELVTKLGPNWARISEIISKRTYDQCRNRWIYTLCPDFSKECWTFLEDEKLVKFVKKYGKDWPKISKLLKNRNNMQCRKRWNSMVLSDPSLKTIELPETSSSNSNEIKDKNKGGSSQKKKKKKKKKEN</sequence>
<proteinExistence type="predicted"/>
<protein>
    <submittedName>
        <fullName evidence="10">Uncharacterized protein</fullName>
    </submittedName>
</protein>
<dbReference type="PROSITE" id="PS50090">
    <property type="entry name" value="MYB_LIKE"/>
    <property type="match status" value="5"/>
</dbReference>
<feature type="domain" description="HTH myb-type" evidence="9">
    <location>
        <begin position="241"/>
        <end position="290"/>
    </location>
</feature>
<comment type="subcellular location">
    <subcellularLocation>
        <location evidence="1">Nucleus</location>
    </subcellularLocation>
</comment>
<dbReference type="Pfam" id="PF00249">
    <property type="entry name" value="Myb_DNA-binding"/>
    <property type="match status" value="2"/>
</dbReference>
<dbReference type="InterPro" id="IPR051575">
    <property type="entry name" value="Myb-like_DNA-bd"/>
</dbReference>
<evidence type="ECO:0000313" key="10">
    <source>
        <dbReference type="EMBL" id="KAJ6216216.1"/>
    </source>
</evidence>
<evidence type="ECO:0000256" key="1">
    <source>
        <dbReference type="ARBA" id="ARBA00004123"/>
    </source>
</evidence>
<feature type="region of interest" description="Disordered" evidence="7">
    <location>
        <begin position="1"/>
        <end position="28"/>
    </location>
</feature>
<feature type="domain" description="HTH myb-type" evidence="9">
    <location>
        <begin position="34"/>
        <end position="86"/>
    </location>
</feature>
<dbReference type="GO" id="GO:0001006">
    <property type="term" value="F:RNA polymerase III type 3 promoter sequence-specific DNA binding"/>
    <property type="evidence" value="ECO:0007669"/>
    <property type="project" value="TreeGrafter"/>
</dbReference>
<dbReference type="AlphaFoldDB" id="A0A9Q0RJ19"/>
<dbReference type="EMBL" id="JAPWDV010000003">
    <property type="protein sequence ID" value="KAJ6216216.1"/>
    <property type="molecule type" value="Genomic_DNA"/>
</dbReference>
<dbReference type="GO" id="GO:0042795">
    <property type="term" value="P:snRNA transcription by RNA polymerase II"/>
    <property type="evidence" value="ECO:0007669"/>
    <property type="project" value="TreeGrafter"/>
</dbReference>
<feature type="region of interest" description="Disordered" evidence="7">
    <location>
        <begin position="295"/>
        <end position="329"/>
    </location>
</feature>
<feature type="domain" description="Myb-like" evidence="8">
    <location>
        <begin position="83"/>
        <end position="133"/>
    </location>
</feature>
<feature type="domain" description="Myb-like" evidence="8">
    <location>
        <begin position="185"/>
        <end position="235"/>
    </location>
</feature>
<evidence type="ECO:0000256" key="3">
    <source>
        <dbReference type="ARBA" id="ARBA00023015"/>
    </source>
</evidence>
<evidence type="ECO:0000256" key="4">
    <source>
        <dbReference type="ARBA" id="ARBA00023125"/>
    </source>
</evidence>
<evidence type="ECO:0000259" key="9">
    <source>
        <dbReference type="PROSITE" id="PS51294"/>
    </source>
</evidence>
<keyword evidence="2" id="KW-0677">Repeat</keyword>
<feature type="compositionally biased region" description="Basic residues" evidence="7">
    <location>
        <begin position="318"/>
        <end position="329"/>
    </location>
</feature>
<feature type="domain" description="HTH myb-type" evidence="9">
    <location>
        <begin position="134"/>
        <end position="188"/>
    </location>
</feature>
<dbReference type="FunFam" id="1.10.10.60:FF:000010">
    <property type="entry name" value="Transcriptional activator Myb isoform A"/>
    <property type="match status" value="1"/>
</dbReference>
<dbReference type="Pfam" id="PF13921">
    <property type="entry name" value="Myb_DNA-bind_6"/>
    <property type="match status" value="2"/>
</dbReference>
<feature type="domain" description="Myb-like" evidence="8">
    <location>
        <begin position="134"/>
        <end position="184"/>
    </location>
</feature>
<feature type="domain" description="HTH myb-type" evidence="9">
    <location>
        <begin position="90"/>
        <end position="133"/>
    </location>
</feature>
<keyword evidence="11" id="KW-1185">Reference proteome</keyword>
<dbReference type="GO" id="GO:0042796">
    <property type="term" value="P:snRNA transcription by RNA polymerase III"/>
    <property type="evidence" value="ECO:0007669"/>
    <property type="project" value="TreeGrafter"/>
</dbReference>
<gene>
    <name evidence="10" type="ORF">RDWZM_007373</name>
</gene>
<evidence type="ECO:0000313" key="11">
    <source>
        <dbReference type="Proteomes" id="UP001142055"/>
    </source>
</evidence>
<dbReference type="PROSITE" id="PS51294">
    <property type="entry name" value="HTH_MYB"/>
    <property type="match status" value="5"/>
</dbReference>
<keyword evidence="3" id="KW-0805">Transcription regulation</keyword>
<dbReference type="SUPFAM" id="SSF46689">
    <property type="entry name" value="Homeodomain-like"/>
    <property type="match status" value="4"/>
</dbReference>
<feature type="domain" description="HTH myb-type" evidence="9">
    <location>
        <begin position="190"/>
        <end position="239"/>
    </location>
</feature>
<dbReference type="SMART" id="SM00717">
    <property type="entry name" value="SANT"/>
    <property type="match status" value="5"/>
</dbReference>
<evidence type="ECO:0000259" key="8">
    <source>
        <dbReference type="PROSITE" id="PS50090"/>
    </source>
</evidence>
<dbReference type="InterPro" id="IPR009057">
    <property type="entry name" value="Homeodomain-like_sf"/>
</dbReference>
<feature type="compositionally biased region" description="Acidic residues" evidence="7">
    <location>
        <begin position="9"/>
        <end position="21"/>
    </location>
</feature>
<dbReference type="GO" id="GO:0005634">
    <property type="term" value="C:nucleus"/>
    <property type="evidence" value="ECO:0007669"/>
    <property type="project" value="UniProtKB-SubCell"/>
</dbReference>
<evidence type="ECO:0000256" key="5">
    <source>
        <dbReference type="ARBA" id="ARBA00023163"/>
    </source>
</evidence>
<evidence type="ECO:0000256" key="2">
    <source>
        <dbReference type="ARBA" id="ARBA00022737"/>
    </source>
</evidence>
<dbReference type="Gene3D" id="1.10.10.60">
    <property type="entry name" value="Homeodomain-like"/>
    <property type="match status" value="5"/>
</dbReference>
<feature type="domain" description="Myb-like" evidence="8">
    <location>
        <begin position="236"/>
        <end position="286"/>
    </location>
</feature>
<organism evidence="10 11">
    <name type="scientific">Blomia tropicalis</name>
    <name type="common">Mite</name>
    <dbReference type="NCBI Taxonomy" id="40697"/>
    <lineage>
        <taxon>Eukaryota</taxon>
        <taxon>Metazoa</taxon>
        <taxon>Ecdysozoa</taxon>
        <taxon>Arthropoda</taxon>
        <taxon>Chelicerata</taxon>
        <taxon>Arachnida</taxon>
        <taxon>Acari</taxon>
        <taxon>Acariformes</taxon>
        <taxon>Sarcoptiformes</taxon>
        <taxon>Astigmata</taxon>
        <taxon>Glycyphagoidea</taxon>
        <taxon>Echimyopodidae</taxon>
        <taxon>Blomia</taxon>
    </lineage>
</organism>
<reference evidence="10" key="1">
    <citation type="submission" date="2022-12" db="EMBL/GenBank/DDBJ databases">
        <title>Genome assemblies of Blomia tropicalis.</title>
        <authorList>
            <person name="Cui Y."/>
        </authorList>
    </citation>
    <scope>NUCLEOTIDE SEQUENCE</scope>
    <source>
        <tissue evidence="10">Adult mites</tissue>
    </source>
</reference>
<dbReference type="InterPro" id="IPR001005">
    <property type="entry name" value="SANT/Myb"/>
</dbReference>
<evidence type="ECO:0000256" key="6">
    <source>
        <dbReference type="ARBA" id="ARBA00023242"/>
    </source>
</evidence>
<evidence type="ECO:0000256" key="7">
    <source>
        <dbReference type="SAM" id="MobiDB-lite"/>
    </source>
</evidence>
<dbReference type="GO" id="GO:0000978">
    <property type="term" value="F:RNA polymerase II cis-regulatory region sequence-specific DNA binding"/>
    <property type="evidence" value="ECO:0007669"/>
    <property type="project" value="TreeGrafter"/>
</dbReference>
<dbReference type="CDD" id="cd00167">
    <property type="entry name" value="SANT"/>
    <property type="match status" value="5"/>
</dbReference>
<dbReference type="PANTHER" id="PTHR46621">
    <property type="entry name" value="SNRNA-ACTIVATING PROTEIN COMPLEX SUBUNIT 4"/>
    <property type="match status" value="1"/>
</dbReference>